<evidence type="ECO:0000256" key="2">
    <source>
        <dbReference type="ARBA" id="ARBA00023015"/>
    </source>
</evidence>
<keyword evidence="4" id="KW-0804">Transcription</keyword>
<dbReference type="PANTHER" id="PTHR43133:SF51">
    <property type="entry name" value="RNA POLYMERASE SIGMA FACTOR"/>
    <property type="match status" value="1"/>
</dbReference>
<evidence type="ECO:0000256" key="4">
    <source>
        <dbReference type="ARBA" id="ARBA00023163"/>
    </source>
</evidence>
<dbReference type="InterPro" id="IPR036388">
    <property type="entry name" value="WH-like_DNA-bd_sf"/>
</dbReference>
<evidence type="ECO:0000313" key="8">
    <source>
        <dbReference type="Proteomes" id="UP000249300"/>
    </source>
</evidence>
<feature type="domain" description="RNA polymerase sigma factor 70 region 4 type 2" evidence="6">
    <location>
        <begin position="129"/>
        <end position="178"/>
    </location>
</feature>
<dbReference type="InterPro" id="IPR013249">
    <property type="entry name" value="RNA_pol_sigma70_r4_t2"/>
</dbReference>
<dbReference type="InterPro" id="IPR007627">
    <property type="entry name" value="RNA_pol_sigma70_r2"/>
</dbReference>
<dbReference type="RefSeq" id="WP_023939555.1">
    <property type="nucleotide sequence ID" value="NZ_JQJB01000008.1"/>
</dbReference>
<dbReference type="EMBL" id="LS483447">
    <property type="protein sequence ID" value="SQH72322.1"/>
    <property type="molecule type" value="Genomic_DNA"/>
</dbReference>
<dbReference type="InterPro" id="IPR013325">
    <property type="entry name" value="RNA_pol_sigma_r2"/>
</dbReference>
<name>A0A0A2FHX9_9PORP</name>
<dbReference type="SUPFAM" id="SSF88946">
    <property type="entry name" value="Sigma2 domain of RNA polymerase sigma factors"/>
    <property type="match status" value="1"/>
</dbReference>
<dbReference type="Pfam" id="PF08281">
    <property type="entry name" value="Sigma70_r4_2"/>
    <property type="match status" value="1"/>
</dbReference>
<dbReference type="eggNOG" id="COG1595">
    <property type="taxonomic scope" value="Bacteria"/>
</dbReference>
<dbReference type="Pfam" id="PF04542">
    <property type="entry name" value="Sigma70_r2"/>
    <property type="match status" value="1"/>
</dbReference>
<reference evidence="7 8" key="1">
    <citation type="submission" date="2018-06" db="EMBL/GenBank/DDBJ databases">
        <authorList>
            <consortium name="Pathogen Informatics"/>
            <person name="Doyle S."/>
        </authorList>
    </citation>
    <scope>NUCLEOTIDE SEQUENCE [LARGE SCALE GENOMIC DNA]</scope>
    <source>
        <strain evidence="7 8">NCTC12858</strain>
    </source>
</reference>
<gene>
    <name evidence="7" type="primary">rpoE_1</name>
    <name evidence="7" type="ORF">NCTC12858_00133</name>
</gene>
<accession>A0A0A2FHX9</accession>
<comment type="similarity">
    <text evidence="1">Belongs to the sigma-70 factor family. ECF subfamily.</text>
</comment>
<dbReference type="Gene3D" id="1.10.10.10">
    <property type="entry name" value="Winged helix-like DNA-binding domain superfamily/Winged helix DNA-binding domain"/>
    <property type="match status" value="1"/>
</dbReference>
<evidence type="ECO:0000313" key="7">
    <source>
        <dbReference type="EMBL" id="SQH72322.1"/>
    </source>
</evidence>
<dbReference type="AlphaFoldDB" id="A0A0A2FHX9"/>
<dbReference type="GO" id="GO:0006352">
    <property type="term" value="P:DNA-templated transcription initiation"/>
    <property type="evidence" value="ECO:0007669"/>
    <property type="project" value="InterPro"/>
</dbReference>
<dbReference type="GO" id="GO:0003677">
    <property type="term" value="F:DNA binding"/>
    <property type="evidence" value="ECO:0007669"/>
    <property type="project" value="InterPro"/>
</dbReference>
<dbReference type="Proteomes" id="UP000249300">
    <property type="component" value="Chromosome 1"/>
</dbReference>
<dbReference type="PANTHER" id="PTHR43133">
    <property type="entry name" value="RNA POLYMERASE ECF-TYPE SIGMA FACTO"/>
    <property type="match status" value="1"/>
</dbReference>
<feature type="domain" description="RNA polymerase sigma-70 region 2" evidence="5">
    <location>
        <begin position="29"/>
        <end position="94"/>
    </location>
</feature>
<evidence type="ECO:0000259" key="5">
    <source>
        <dbReference type="Pfam" id="PF04542"/>
    </source>
</evidence>
<dbReference type="GO" id="GO:0016987">
    <property type="term" value="F:sigma factor activity"/>
    <property type="evidence" value="ECO:0007669"/>
    <property type="project" value="UniProtKB-KW"/>
</dbReference>
<dbReference type="OrthoDB" id="9780326at2"/>
<keyword evidence="8" id="KW-1185">Reference proteome</keyword>
<dbReference type="InterPro" id="IPR013324">
    <property type="entry name" value="RNA_pol_sigma_r3/r4-like"/>
</dbReference>
<protein>
    <submittedName>
        <fullName evidence="7">Sigma-24</fullName>
    </submittedName>
</protein>
<evidence type="ECO:0000256" key="1">
    <source>
        <dbReference type="ARBA" id="ARBA00010641"/>
    </source>
</evidence>
<keyword evidence="2" id="KW-0805">Transcription regulation</keyword>
<dbReference type="InterPro" id="IPR014284">
    <property type="entry name" value="RNA_pol_sigma-70_dom"/>
</dbReference>
<evidence type="ECO:0000256" key="3">
    <source>
        <dbReference type="ARBA" id="ARBA00023082"/>
    </source>
</evidence>
<evidence type="ECO:0000259" key="6">
    <source>
        <dbReference type="Pfam" id="PF08281"/>
    </source>
</evidence>
<sequence length="187" mass="21430">MGKLGHSEADLLERLRKPDTKRAAFAEVVESYSERIYWQVRRMVHNHDDADDMVQNTFLKAWAGIDDFRGDALLSTWLYRIAMYECLAFLKKNKLGSHSEVDVTDENAFLLEQALADPYFDGDEAEALFAAAIAALPDKQRLVFTLRYYEDMPYSEISRVTGTSEGALKASYHHASRKIESFLRSQH</sequence>
<proteinExistence type="inferred from homology"/>
<organism evidence="7 8">
    <name type="scientific">Porphyromonas crevioricanis</name>
    <dbReference type="NCBI Taxonomy" id="393921"/>
    <lineage>
        <taxon>Bacteria</taxon>
        <taxon>Pseudomonadati</taxon>
        <taxon>Bacteroidota</taxon>
        <taxon>Bacteroidia</taxon>
        <taxon>Bacteroidales</taxon>
        <taxon>Porphyromonadaceae</taxon>
        <taxon>Porphyromonas</taxon>
    </lineage>
</organism>
<dbReference type="InterPro" id="IPR039425">
    <property type="entry name" value="RNA_pol_sigma-70-like"/>
</dbReference>
<dbReference type="SUPFAM" id="SSF88659">
    <property type="entry name" value="Sigma3 and sigma4 domains of RNA polymerase sigma factors"/>
    <property type="match status" value="1"/>
</dbReference>
<dbReference type="CDD" id="cd06171">
    <property type="entry name" value="Sigma70_r4"/>
    <property type="match status" value="1"/>
</dbReference>
<dbReference type="KEGG" id="pcre:NCTC12858_00133"/>
<dbReference type="Gene3D" id="1.10.1740.10">
    <property type="match status" value="1"/>
</dbReference>
<dbReference type="STRING" id="393921.HQ45_07040"/>
<keyword evidence="3" id="KW-0731">Sigma factor</keyword>
<dbReference type="NCBIfam" id="TIGR02937">
    <property type="entry name" value="sigma70-ECF"/>
    <property type="match status" value="1"/>
</dbReference>